<protein>
    <submittedName>
        <fullName evidence="2">Uncharacterized protein</fullName>
    </submittedName>
</protein>
<dbReference type="AlphaFoldDB" id="A0A506UH68"/>
<dbReference type="Proteomes" id="UP000318801">
    <property type="component" value="Unassembled WGS sequence"/>
</dbReference>
<reference evidence="2 3" key="1">
    <citation type="submission" date="2019-06" db="EMBL/GenBank/DDBJ databases">
        <authorList>
            <person name="Li M."/>
        </authorList>
    </citation>
    <scope>NUCLEOTIDE SEQUENCE [LARGE SCALE GENOMIC DNA]</scope>
    <source>
        <strain evidence="2 3">BGMRC2036</strain>
    </source>
</reference>
<dbReference type="EMBL" id="VHLG01000002">
    <property type="protein sequence ID" value="TPW32467.1"/>
    <property type="molecule type" value="Genomic_DNA"/>
</dbReference>
<accession>A0A506UH68</accession>
<dbReference type="RefSeq" id="WP_141147977.1">
    <property type="nucleotide sequence ID" value="NZ_VHLG01000002.1"/>
</dbReference>
<organism evidence="2 3">
    <name type="scientific">Martelella alba</name>
    <dbReference type="NCBI Taxonomy" id="2590451"/>
    <lineage>
        <taxon>Bacteria</taxon>
        <taxon>Pseudomonadati</taxon>
        <taxon>Pseudomonadota</taxon>
        <taxon>Alphaproteobacteria</taxon>
        <taxon>Hyphomicrobiales</taxon>
        <taxon>Aurantimonadaceae</taxon>
        <taxon>Martelella</taxon>
    </lineage>
</organism>
<gene>
    <name evidence="2" type="ORF">FJU08_05605</name>
</gene>
<proteinExistence type="predicted"/>
<dbReference type="OrthoDB" id="7665031at2"/>
<keyword evidence="1" id="KW-0732">Signal</keyword>
<feature type="chain" id="PRO_5021199117" evidence="1">
    <location>
        <begin position="20"/>
        <end position="176"/>
    </location>
</feature>
<evidence type="ECO:0000313" key="3">
    <source>
        <dbReference type="Proteomes" id="UP000318801"/>
    </source>
</evidence>
<evidence type="ECO:0000256" key="1">
    <source>
        <dbReference type="SAM" id="SignalP"/>
    </source>
</evidence>
<comment type="caution">
    <text evidence="2">The sequence shown here is derived from an EMBL/GenBank/DDBJ whole genome shotgun (WGS) entry which is preliminary data.</text>
</comment>
<name>A0A506UH68_9HYPH</name>
<keyword evidence="3" id="KW-1185">Reference proteome</keyword>
<evidence type="ECO:0000313" key="2">
    <source>
        <dbReference type="EMBL" id="TPW32467.1"/>
    </source>
</evidence>
<feature type="signal peptide" evidence="1">
    <location>
        <begin position="1"/>
        <end position="19"/>
    </location>
</feature>
<sequence length="176" mass="18787">MPKWVGLSLLLLTCSVANAQEESRHESWPYGDWVSEAETVLGEQDEMITCSVTSKTEDGVAIHVNQFNLDGGPPDFYPPIEILHGLGTAGVRSELLVSDLVFDDGLVLSAPVDGFSDDGKARHRAILAAMASHRSVGLSGTALSAPISLKGFADAYRQMGRICGFPTEDLAGGQRQ</sequence>